<reference evidence="1 2" key="1">
    <citation type="submission" date="2016-11" db="EMBL/GenBank/DDBJ databases">
        <authorList>
            <person name="Jaros S."/>
            <person name="Januszkiewicz K."/>
            <person name="Wedrychowicz H."/>
        </authorList>
    </citation>
    <scope>NUCLEOTIDE SEQUENCE [LARGE SCALE GENOMIC DNA]</scope>
    <source>
        <strain evidence="1 2">DSM 13106</strain>
    </source>
</reference>
<dbReference type="OrthoDB" id="1917176at2"/>
<accession>A0A1M5Z0Z3</accession>
<protein>
    <submittedName>
        <fullName evidence="1">Uncharacterized protein</fullName>
    </submittedName>
</protein>
<evidence type="ECO:0000313" key="1">
    <source>
        <dbReference type="EMBL" id="SHI17926.1"/>
    </source>
</evidence>
<dbReference type="STRING" id="1123281.SAMN02745180_02626"/>
<dbReference type="Proteomes" id="UP000184389">
    <property type="component" value="Unassembled WGS sequence"/>
</dbReference>
<sequence length="389" mass="44173">MGVRPIMANPKGSSGMTLYGTRNDDSTVTLPDMGFDFMYNGDLIRTIYSSGNSWIGIGSSSEHIKINRRYTSYNNLYYSREEENGYRLFRVRFEGNSTYNGWGNNNLVWEVSFYETGVIQIVIEKTPNTGTDSFVNPGIGTQSITLETGKSYVLISDSKDGKNYKVTEGSYFPDKERFLIIDDEGIKNFQEVEGVPKWVKVSDMPLTEEILLNYGNDFLPSSLDGIVGDSPKVYYYTDNPNAVERQEEIKFKIGLIATSLPKVIEQKEDFFIPSEKLISNIIAEVSTDIINNNGNITKTNGEVRIAFSVDSGEAYLTFDINANDYREIDITNSVEFLNEGINPENLNVINYERLNELIELNRKIRFAYILEKPTLSDVCKIKKLKIFYS</sequence>
<proteinExistence type="predicted"/>
<keyword evidence="2" id="KW-1185">Reference proteome</keyword>
<name>A0A1M5Z0Z3_9FIRM</name>
<organism evidence="1 2">
    <name type="scientific">Sporanaerobacter acetigenes DSM 13106</name>
    <dbReference type="NCBI Taxonomy" id="1123281"/>
    <lineage>
        <taxon>Bacteria</taxon>
        <taxon>Bacillati</taxon>
        <taxon>Bacillota</taxon>
        <taxon>Tissierellia</taxon>
        <taxon>Tissierellales</taxon>
        <taxon>Sporanaerobacteraceae</taxon>
        <taxon>Sporanaerobacter</taxon>
    </lineage>
</organism>
<dbReference type="RefSeq" id="WP_072745245.1">
    <property type="nucleotide sequence ID" value="NZ_FQXR01000018.1"/>
</dbReference>
<evidence type="ECO:0000313" key="2">
    <source>
        <dbReference type="Proteomes" id="UP000184389"/>
    </source>
</evidence>
<dbReference type="AlphaFoldDB" id="A0A1M5Z0Z3"/>
<dbReference type="EMBL" id="FQXR01000018">
    <property type="protein sequence ID" value="SHI17926.1"/>
    <property type="molecule type" value="Genomic_DNA"/>
</dbReference>
<gene>
    <name evidence="1" type="ORF">SAMN02745180_02626</name>
</gene>